<evidence type="ECO:0000256" key="1">
    <source>
        <dbReference type="SAM" id="Phobius"/>
    </source>
</evidence>
<evidence type="ECO:0000313" key="2">
    <source>
        <dbReference type="EMBL" id="GAA0356520.1"/>
    </source>
</evidence>
<dbReference type="Pfam" id="PF16357">
    <property type="entry name" value="PepSY_TM_like_2"/>
    <property type="match status" value="1"/>
</dbReference>
<reference evidence="2 3" key="1">
    <citation type="journal article" date="2019" name="Int. J. Syst. Evol. Microbiol.">
        <title>The Global Catalogue of Microorganisms (GCM) 10K type strain sequencing project: providing services to taxonomists for standard genome sequencing and annotation.</title>
        <authorList>
            <consortium name="The Broad Institute Genomics Platform"/>
            <consortium name="The Broad Institute Genome Sequencing Center for Infectious Disease"/>
            <person name="Wu L."/>
            <person name="Ma J."/>
        </authorList>
    </citation>
    <scope>NUCLEOTIDE SEQUENCE [LARGE SCALE GENOMIC DNA]</scope>
    <source>
        <strain evidence="2 3">JCM 13378</strain>
    </source>
</reference>
<dbReference type="InterPro" id="IPR032307">
    <property type="entry name" value="PepSY_TM-like_2"/>
</dbReference>
<dbReference type="PANTHER" id="PTHR40115:SF1">
    <property type="entry name" value="INNER MEMBRANE PROTEIN WITH PEPSY TM HELIX"/>
    <property type="match status" value="1"/>
</dbReference>
<dbReference type="PANTHER" id="PTHR40115">
    <property type="entry name" value="INNER MEMBRANE PROTEIN WITH PEPSY TM HELIX"/>
    <property type="match status" value="1"/>
</dbReference>
<dbReference type="EMBL" id="BAAAEI010000010">
    <property type="protein sequence ID" value="GAA0356520.1"/>
    <property type="molecule type" value="Genomic_DNA"/>
</dbReference>
<keyword evidence="1" id="KW-0812">Transmembrane</keyword>
<protein>
    <recommendedName>
        <fullName evidence="4">Peptidase</fullName>
    </recommendedName>
</protein>
<evidence type="ECO:0008006" key="4">
    <source>
        <dbReference type="Google" id="ProtNLM"/>
    </source>
</evidence>
<keyword evidence="1" id="KW-0472">Membrane</keyword>
<gene>
    <name evidence="2" type="ORF">GCM10009092_20950</name>
</gene>
<dbReference type="RefSeq" id="WP_343844742.1">
    <property type="nucleotide sequence ID" value="NZ_BAAAEI010000010.1"/>
</dbReference>
<accession>A0ABN0X6S4</accession>
<organism evidence="2 3">
    <name type="scientific">Bowmanella denitrificans</name>
    <dbReference type="NCBI Taxonomy" id="366582"/>
    <lineage>
        <taxon>Bacteria</taxon>
        <taxon>Pseudomonadati</taxon>
        <taxon>Pseudomonadota</taxon>
        <taxon>Gammaproteobacteria</taxon>
        <taxon>Alteromonadales</taxon>
        <taxon>Alteromonadaceae</taxon>
        <taxon>Bowmanella</taxon>
    </lineage>
</organism>
<feature type="transmembrane region" description="Helical" evidence="1">
    <location>
        <begin position="138"/>
        <end position="160"/>
    </location>
</feature>
<keyword evidence="3" id="KW-1185">Reference proteome</keyword>
<sequence length="185" mass="21340">MTRANSTNWHRLIRRLHGDVGFVCIGLVVVFSLSGLALNHSRDWDPNYKVALHEFKLDDIDEQSDATEMVKSFQQKSGLSVRIKARIWESPHQLKIFTEEQGTISINRQQGMARQEKLQARPLLKQFNQLHLNEAGGLWVWIADIFALFLLFLAFSGLWMSKGKYKYWLTASGITLPAIAWLLWL</sequence>
<comment type="caution">
    <text evidence="2">The sequence shown here is derived from an EMBL/GenBank/DDBJ whole genome shotgun (WGS) entry which is preliminary data.</text>
</comment>
<feature type="transmembrane region" description="Helical" evidence="1">
    <location>
        <begin position="20"/>
        <end position="38"/>
    </location>
</feature>
<evidence type="ECO:0000313" key="3">
    <source>
        <dbReference type="Proteomes" id="UP001501757"/>
    </source>
</evidence>
<proteinExistence type="predicted"/>
<dbReference type="Proteomes" id="UP001501757">
    <property type="component" value="Unassembled WGS sequence"/>
</dbReference>
<name>A0ABN0X6S4_9ALTE</name>
<feature type="transmembrane region" description="Helical" evidence="1">
    <location>
        <begin position="167"/>
        <end position="184"/>
    </location>
</feature>
<keyword evidence="1" id="KW-1133">Transmembrane helix</keyword>